<evidence type="ECO:0000313" key="4">
    <source>
        <dbReference type="EMBL" id="KAK9838983.1"/>
    </source>
</evidence>
<feature type="compositionally biased region" description="Low complexity" evidence="2">
    <location>
        <begin position="680"/>
        <end position="691"/>
    </location>
</feature>
<dbReference type="InterPro" id="IPR003409">
    <property type="entry name" value="MORN"/>
</dbReference>
<feature type="compositionally biased region" description="Pro residues" evidence="2">
    <location>
        <begin position="1450"/>
        <end position="1461"/>
    </location>
</feature>
<feature type="region of interest" description="Disordered" evidence="2">
    <location>
        <begin position="448"/>
        <end position="509"/>
    </location>
</feature>
<feature type="compositionally biased region" description="Gly residues" evidence="2">
    <location>
        <begin position="203"/>
        <end position="214"/>
    </location>
</feature>
<sequence>MRRVGSGSVASGFSRAGSIVDRSARTGRGGLIEWVNSTLELRLSSLDQLQNGAVYCQLLEAYHPGVVSMQKVNFAAQFEHEFMPNYKQLQGGLDAAHIDKDMDWQQLIKSPKAHLEFLQWLHNRYSWQEPMPGYQPSEHRKLAKGGLVSDIPTPSSKARSVTPAAGQDIGSQGGSMTSGRASWAGAGSRMTPRGSALRSSGSGRLGSAGSGGLRAAGSGALLNRSPSSGSDATSTAISPGQRSVPSSNVRRSGSGLVTPRTISEGGEGHGVVPPAIQNGVSVPAAASGDEADEWLVASPTPSPNPSQFKQRLRAGEPPSPSPAASPDLNRMIPASSSPTPPQNRLSYESQPGFESQPGYGPGFGRPLPPSQYQSAESSTASYSSMNESSGPLRFDDSAAQSPVAIRSLGVQPIPASLAHSASNTAAGGKEQLQLSDGGLRSKQAQLHETGAPRLQSSMSEGMSRPASASMYAQMPSLNDSSAPQQQQPHEQVQGPAAVGSRAEDDDDDGTAADALQALCNARQYGRPASLLHGDAHPTAQSAAVPTHTQTESLGNGSEFPTARTANVPHNFHHHQQQQQTLPSIDPYPPGSASDMQEPAALPFSMPAAANPAMSASQQSSREQSRSWADEYPPVRSQVPVGSGLYTEASIGPDMQKNFAGSAHMQQPDVGVPTAAGTPMSRALAAAQRASSIGPGSDGRGSMQQVGPPTAAGVHPSQALAAAQRAPSIGPGSRAASLQLGQQVLPGQAGTQGQYHGPDLNAQGVGLDAQSGSLDPSEAFRGRMGLQVGAPTQPAGPYGHVQGMSTATAGQAAAAPATAHARALAIAQAADEFGPGATAQPSTLNSASQPPPEGPLLQATDHHYHHQHDAGRGAAAMDQQPFIQQPEGGSALSNGVSMREGEDVLREPTHSETNPLQSQRLQARPPDSNGQWQQALRHKKPLTRQHSDGSPGMESRPPFRPPQRSPSIPGLPHNDSSSRLVRQGSRASSRSSADGDRPDGLHSRDSSARGMGRSIPSAPLPTAAQHAAQQQPHVPGQWDQQASVQSMAALRPDGHLQGQPNGVLDPALGPSSGGRPQVHLPSSNMSDGGELDSEPSEAPSRFQLQGRESLESFTGKFRPVSSGYITPARSVQSTSSVTSGESLEARSLHPAAVKALNQAEEAAREAVGAVRNCLPELQRMVKDLGQPQRDGYQLRGRLRSRRGMAGMMIMHAWTLLHDLHHLVNGAAGQTSRTRKRRVDNICKDLTTAEESYKDMCDTVNKAERFFPVPNAAMARVEAEQRVEAGKGLSDTKALDAAVRAIGLAQALLASVWPGLTSGWLENAADGSILDTASTGSGARSALPADPERLARMAANVEQRPQAPVQTYVPPSPPEPIPQPAQQPHLHPNQHPSLHAALQPPLQPAEPPPPIPAPIPAPSTISAPIPAAVSPAMAPATLQPQMGSPHMSTPPVRLPAPPSPSPNMSPARLAAYTLDEYASQRGSTSPESSSQHTVPSPQPAPQPSGMAAQPALPSAAVTPERVMAAAEPVSQLASTNQPGAASGFVVQPDSSLRALEASGGLPMPAPVRTVAVEQDGITSLSSDMVEAVPVPVTPTGMDDMVVDIGRPVAVREKPKKGMMSTFKAVFSKKNRNKGAMGVQPSAASDASIGWSDSVAPSAVRAAPRPAPSQLSPEGAEAQRVAQQLGKQGLARLEGRLDHVPGLLRQLLSNGQYEVRQLTNGDVYKGTYGQAGLKVGDGIYHFANGDVYEGEFDSDRMQGLGVYTFATQGRYEGQWARGRYHGLGTEIFAKGSTYHGEYDSGARHGPGVCHYYNGDYYEGFWQRGLRHGRGMQQCTDESNFVGDYQAGKRHGWGTYTFPNGDRYMGQYSEDMPHGYGVYIFASGQTYEGEWLMGRKNGWCIYTVDTGEQWAGLWEAGKKKWVKRLLAHRDGELDSNLAEAMDLCQEAARQARSAGEEGRSRASEHWRRDGDIQLVVHKAAEDAKGRGKEARGTQHRSAKLAVVMDQLLAQQRFLGQAQQTHKANLQSGHESSGGLAPVQAGMAPLLQS</sequence>
<organism evidence="4 5">
    <name type="scientific">Apatococcus lobatus</name>
    <dbReference type="NCBI Taxonomy" id="904363"/>
    <lineage>
        <taxon>Eukaryota</taxon>
        <taxon>Viridiplantae</taxon>
        <taxon>Chlorophyta</taxon>
        <taxon>core chlorophytes</taxon>
        <taxon>Trebouxiophyceae</taxon>
        <taxon>Chlorellales</taxon>
        <taxon>Chlorellaceae</taxon>
        <taxon>Apatococcus</taxon>
    </lineage>
</organism>
<feature type="region of interest" description="Disordered" evidence="2">
    <location>
        <begin position="2015"/>
        <end position="2044"/>
    </location>
</feature>
<feature type="region of interest" description="Disordered" evidence="2">
    <location>
        <begin position="747"/>
        <end position="775"/>
    </location>
</feature>
<dbReference type="Pfam" id="PF00307">
    <property type="entry name" value="CH"/>
    <property type="match status" value="1"/>
</dbReference>
<feature type="region of interest" description="Disordered" evidence="2">
    <location>
        <begin position="1435"/>
        <end position="1464"/>
    </location>
</feature>
<feature type="compositionally biased region" description="Polar residues" evidence="2">
    <location>
        <begin position="910"/>
        <end position="920"/>
    </location>
</feature>
<feature type="region of interest" description="Disordered" evidence="2">
    <location>
        <begin position="529"/>
        <end position="556"/>
    </location>
</feature>
<feature type="compositionally biased region" description="Low complexity" evidence="2">
    <location>
        <begin position="1019"/>
        <end position="1036"/>
    </location>
</feature>
<feature type="compositionally biased region" description="Low complexity" evidence="2">
    <location>
        <begin position="609"/>
        <end position="621"/>
    </location>
</feature>
<reference evidence="4 5" key="1">
    <citation type="journal article" date="2024" name="Nat. Commun.">
        <title>Phylogenomics reveals the evolutionary origins of lichenization in chlorophyte algae.</title>
        <authorList>
            <person name="Puginier C."/>
            <person name="Libourel C."/>
            <person name="Otte J."/>
            <person name="Skaloud P."/>
            <person name="Haon M."/>
            <person name="Grisel S."/>
            <person name="Petersen M."/>
            <person name="Berrin J.G."/>
            <person name="Delaux P.M."/>
            <person name="Dal Grande F."/>
            <person name="Keller J."/>
        </authorList>
    </citation>
    <scope>NUCLEOTIDE SEQUENCE [LARGE SCALE GENOMIC DNA]</scope>
    <source>
        <strain evidence="4 5">SAG 2145</strain>
    </source>
</reference>
<dbReference type="SUPFAM" id="SSF82185">
    <property type="entry name" value="Histone H3 K4-specific methyltransferase SET7/9 N-terminal domain"/>
    <property type="match status" value="2"/>
</dbReference>
<feature type="compositionally biased region" description="Low complexity" evidence="2">
    <location>
        <begin position="193"/>
        <end position="202"/>
    </location>
</feature>
<feature type="region of interest" description="Disordered" evidence="2">
    <location>
        <begin position="609"/>
        <end position="639"/>
    </location>
</feature>
<gene>
    <name evidence="4" type="ORF">WJX74_007148</name>
</gene>
<dbReference type="SMART" id="SM00698">
    <property type="entry name" value="MORN"/>
    <property type="match status" value="8"/>
</dbReference>
<dbReference type="InterPro" id="IPR001715">
    <property type="entry name" value="CH_dom"/>
</dbReference>
<feature type="compositionally biased region" description="Low complexity" evidence="2">
    <location>
        <begin position="370"/>
        <end position="389"/>
    </location>
</feature>
<proteinExistence type="predicted"/>
<evidence type="ECO:0000256" key="1">
    <source>
        <dbReference type="ARBA" id="ARBA00022737"/>
    </source>
</evidence>
<feature type="compositionally biased region" description="Polar residues" evidence="2">
    <location>
        <begin position="838"/>
        <end position="847"/>
    </location>
</feature>
<feature type="region of interest" description="Disordered" evidence="2">
    <location>
        <begin position="1476"/>
        <end position="1514"/>
    </location>
</feature>
<dbReference type="Gene3D" id="1.10.418.10">
    <property type="entry name" value="Calponin-like domain"/>
    <property type="match status" value="1"/>
</dbReference>
<evidence type="ECO:0000313" key="5">
    <source>
        <dbReference type="Proteomes" id="UP001438707"/>
    </source>
</evidence>
<feature type="region of interest" description="Disordered" evidence="2">
    <location>
        <begin position="833"/>
        <end position="875"/>
    </location>
</feature>
<dbReference type="SUPFAM" id="SSF47576">
    <property type="entry name" value="Calponin-homology domain, CH-domain"/>
    <property type="match status" value="1"/>
</dbReference>
<feature type="compositionally biased region" description="Low complexity" evidence="2">
    <location>
        <begin position="483"/>
        <end position="495"/>
    </location>
</feature>
<keyword evidence="5" id="KW-1185">Reference proteome</keyword>
<dbReference type="Proteomes" id="UP001438707">
    <property type="component" value="Unassembled WGS sequence"/>
</dbReference>
<feature type="compositionally biased region" description="Polar residues" evidence="2">
    <location>
        <begin position="2015"/>
        <end position="2026"/>
    </location>
</feature>
<feature type="region of interest" description="Disordered" evidence="2">
    <location>
        <begin position="904"/>
        <end position="1109"/>
    </location>
</feature>
<feature type="compositionally biased region" description="Basic and acidic residues" evidence="2">
    <location>
        <begin position="992"/>
        <end position="1006"/>
    </location>
</feature>
<feature type="region of interest" description="Disordered" evidence="2">
    <location>
        <begin position="146"/>
        <end position="277"/>
    </location>
</feature>
<feature type="region of interest" description="Disordered" evidence="2">
    <location>
        <begin position="662"/>
        <end position="734"/>
    </location>
</feature>
<dbReference type="Gene3D" id="2.20.110.10">
    <property type="entry name" value="Histone H3 K4-specific methyltransferase SET7/9 N-terminal domain"/>
    <property type="match status" value="3"/>
</dbReference>
<dbReference type="PANTHER" id="PTHR23084">
    <property type="entry name" value="PHOSPHATIDYLINOSITOL-4-PHOSPHATE 5-KINASE RELATED"/>
    <property type="match status" value="1"/>
</dbReference>
<feature type="compositionally biased region" description="Polar residues" evidence="2">
    <location>
        <begin position="538"/>
        <end position="555"/>
    </location>
</feature>
<feature type="region of interest" description="Disordered" evidence="2">
    <location>
        <begin position="1356"/>
        <end position="1417"/>
    </location>
</feature>
<feature type="domain" description="Calponin-homology (CH)" evidence="3">
    <location>
        <begin position="25"/>
        <end position="126"/>
    </location>
</feature>
<dbReference type="Pfam" id="PF02493">
    <property type="entry name" value="MORN"/>
    <property type="match status" value="8"/>
</dbReference>
<feature type="compositionally biased region" description="Polar residues" evidence="2">
    <location>
        <begin position="1478"/>
        <end position="1493"/>
    </location>
</feature>
<name>A0AAW1S092_9CHLO</name>
<feature type="compositionally biased region" description="Polar residues" evidence="2">
    <location>
        <begin position="224"/>
        <end position="251"/>
    </location>
</feature>
<dbReference type="PROSITE" id="PS50021">
    <property type="entry name" value="CH"/>
    <property type="match status" value="1"/>
</dbReference>
<feature type="compositionally biased region" description="Polar residues" evidence="2">
    <location>
        <begin position="334"/>
        <end position="353"/>
    </location>
</feature>
<feature type="region of interest" description="Disordered" evidence="2">
    <location>
        <begin position="571"/>
        <end position="597"/>
    </location>
</feature>
<dbReference type="InterPro" id="IPR036872">
    <property type="entry name" value="CH_dom_sf"/>
</dbReference>
<keyword evidence="1" id="KW-0677">Repeat</keyword>
<feature type="region of interest" description="Disordered" evidence="2">
    <location>
        <begin position="294"/>
        <end position="398"/>
    </location>
</feature>
<feature type="compositionally biased region" description="Pro residues" evidence="2">
    <location>
        <begin position="1368"/>
        <end position="1379"/>
    </location>
</feature>
<protein>
    <recommendedName>
        <fullName evidence="3">Calponin-homology (CH) domain-containing protein</fullName>
    </recommendedName>
</protein>
<feature type="compositionally biased region" description="Pro residues" evidence="2">
    <location>
        <begin position="1399"/>
        <end position="1415"/>
    </location>
</feature>
<dbReference type="PANTHER" id="PTHR23084:SF179">
    <property type="entry name" value="OS10G0565000 PROTEIN"/>
    <property type="match status" value="1"/>
</dbReference>
<dbReference type="GO" id="GO:0016020">
    <property type="term" value="C:membrane"/>
    <property type="evidence" value="ECO:0007669"/>
    <property type="project" value="UniProtKB-ARBA"/>
</dbReference>
<accession>A0AAW1S092</accession>
<evidence type="ECO:0000259" key="3">
    <source>
        <dbReference type="PROSITE" id="PS50021"/>
    </source>
</evidence>
<evidence type="ECO:0000256" key="2">
    <source>
        <dbReference type="SAM" id="MobiDB-lite"/>
    </source>
</evidence>
<dbReference type="EMBL" id="JALJOS010000005">
    <property type="protein sequence ID" value="KAK9838983.1"/>
    <property type="molecule type" value="Genomic_DNA"/>
</dbReference>
<comment type="caution">
    <text evidence="4">The sequence shown here is derived from an EMBL/GenBank/DDBJ whole genome shotgun (WGS) entry which is preliminary data.</text>
</comment>